<dbReference type="InterPro" id="IPR013525">
    <property type="entry name" value="ABC2_TM"/>
</dbReference>
<dbReference type="AlphaFoldDB" id="A0A414FY78"/>
<accession>A0A414FY78</accession>
<reference evidence="12 13" key="1">
    <citation type="submission" date="2018-08" db="EMBL/GenBank/DDBJ databases">
        <title>A genome reference for cultivated species of the human gut microbiota.</title>
        <authorList>
            <person name="Zou Y."/>
            <person name="Xue W."/>
            <person name="Luo G."/>
        </authorList>
    </citation>
    <scope>NUCLEOTIDE SEQUENCE [LARGE SCALE GENOMIC DNA]</scope>
    <source>
        <strain evidence="12 13">AM30-5LB</strain>
    </source>
</reference>
<evidence type="ECO:0000256" key="5">
    <source>
        <dbReference type="ARBA" id="ARBA00022519"/>
    </source>
</evidence>
<dbReference type="PANTHER" id="PTHR30413:SF8">
    <property type="entry name" value="TRANSPORT PERMEASE PROTEIN"/>
    <property type="match status" value="1"/>
</dbReference>
<reference evidence="11" key="2">
    <citation type="submission" date="2021-02" db="EMBL/GenBank/DDBJ databases">
        <title>Infant gut strain persistence is associated with maternal origin, phylogeny, and functional potential including surface adhesion and iron acquisition.</title>
        <authorList>
            <person name="Lou Y.C."/>
        </authorList>
    </citation>
    <scope>NUCLEOTIDE SEQUENCE</scope>
    <source>
        <strain evidence="11">L3_128_245G1_dasL3_128_245G1_concoct_49</strain>
    </source>
</reference>
<feature type="domain" description="ABC transmembrane type-2" evidence="10">
    <location>
        <begin position="43"/>
        <end position="266"/>
    </location>
</feature>
<keyword evidence="7 9" id="KW-1133">Transmembrane helix</keyword>
<evidence type="ECO:0000256" key="7">
    <source>
        <dbReference type="ARBA" id="ARBA00022989"/>
    </source>
</evidence>
<sequence length="274" mass="31437">MAETATASADIQPFAKTELDKNRFILKQLVTKDFKRKYRRSVLGIAWSVLNPLMMMIVMSVVFSFVFRADIENYPLYLILGNITFSFMSESTSQALMSFIDAAPLLKKVRVSRFVFPVQKVLFALVNFTFSLVAVALVMLWFRVVPTWHIIWLPVCLFLLVLFCSGIGLIVGSLAVFFRDVVHLWSVILTAWTYLTPIFWVPTQLAANGAPTWVMSIVELNPMYGFVTFMRDIFLWNQNPSMQTLGLCVFWAVIMLGIGILVFRKTQHKFILYI</sequence>
<protein>
    <recommendedName>
        <fullName evidence="9">Transport permease protein</fullName>
    </recommendedName>
</protein>
<evidence type="ECO:0000256" key="9">
    <source>
        <dbReference type="RuleBase" id="RU361157"/>
    </source>
</evidence>
<dbReference type="RefSeq" id="WP_118271522.1">
    <property type="nucleotide sequence ID" value="NZ_QSJI01000002.1"/>
</dbReference>
<keyword evidence="6 9" id="KW-0812">Transmembrane</keyword>
<comment type="caution">
    <text evidence="12">The sequence shown here is derived from an EMBL/GenBank/DDBJ whole genome shotgun (WGS) entry which is preliminary data.</text>
</comment>
<dbReference type="PRINTS" id="PR00164">
    <property type="entry name" value="ABC2TRNSPORT"/>
</dbReference>
<comment type="similarity">
    <text evidence="2 9">Belongs to the ABC-2 integral membrane protein family.</text>
</comment>
<evidence type="ECO:0000313" key="11">
    <source>
        <dbReference type="EMBL" id="MBS5147591.1"/>
    </source>
</evidence>
<feature type="transmembrane region" description="Helical" evidence="9">
    <location>
        <begin position="42"/>
        <end position="67"/>
    </location>
</feature>
<dbReference type="EMBL" id="JAGZJA010000012">
    <property type="protein sequence ID" value="MBS5147591.1"/>
    <property type="molecule type" value="Genomic_DNA"/>
</dbReference>
<dbReference type="GO" id="GO:0043190">
    <property type="term" value="C:ATP-binding cassette (ABC) transporter complex"/>
    <property type="evidence" value="ECO:0007669"/>
    <property type="project" value="InterPro"/>
</dbReference>
<keyword evidence="3 9" id="KW-0813">Transport</keyword>
<comment type="subcellular location">
    <subcellularLocation>
        <location evidence="1">Cell inner membrane</location>
        <topology evidence="1">Multi-pass membrane protein</topology>
    </subcellularLocation>
    <subcellularLocation>
        <location evidence="9">Cell membrane</location>
        <topology evidence="9">Multi-pass membrane protein</topology>
    </subcellularLocation>
</comment>
<evidence type="ECO:0000313" key="12">
    <source>
        <dbReference type="EMBL" id="RHD56464.1"/>
    </source>
</evidence>
<feature type="transmembrane region" description="Helical" evidence="9">
    <location>
        <begin position="79"/>
        <end position="100"/>
    </location>
</feature>
<name>A0A414FY78_9ACTN</name>
<dbReference type="InterPro" id="IPR000412">
    <property type="entry name" value="ABC_2_transport"/>
</dbReference>
<evidence type="ECO:0000256" key="2">
    <source>
        <dbReference type="ARBA" id="ARBA00007783"/>
    </source>
</evidence>
<keyword evidence="8 9" id="KW-0472">Membrane</keyword>
<dbReference type="PANTHER" id="PTHR30413">
    <property type="entry name" value="INNER MEMBRANE TRANSPORT PERMEASE"/>
    <property type="match status" value="1"/>
</dbReference>
<keyword evidence="4 9" id="KW-1003">Cell membrane</keyword>
<dbReference type="Proteomes" id="UP000286050">
    <property type="component" value="Unassembled WGS sequence"/>
</dbReference>
<evidence type="ECO:0000256" key="6">
    <source>
        <dbReference type="ARBA" id="ARBA00022692"/>
    </source>
</evidence>
<dbReference type="GO" id="GO:0140359">
    <property type="term" value="F:ABC-type transporter activity"/>
    <property type="evidence" value="ECO:0007669"/>
    <property type="project" value="InterPro"/>
</dbReference>
<dbReference type="PROSITE" id="PS51012">
    <property type="entry name" value="ABC_TM2"/>
    <property type="match status" value="1"/>
</dbReference>
<feature type="transmembrane region" description="Helical" evidence="9">
    <location>
        <begin position="244"/>
        <end position="263"/>
    </location>
</feature>
<evidence type="ECO:0000256" key="8">
    <source>
        <dbReference type="ARBA" id="ARBA00023136"/>
    </source>
</evidence>
<keyword evidence="5" id="KW-0997">Cell inner membrane</keyword>
<dbReference type="Pfam" id="PF01061">
    <property type="entry name" value="ABC2_membrane"/>
    <property type="match status" value="1"/>
</dbReference>
<dbReference type="Proteomes" id="UP000738879">
    <property type="component" value="Unassembled WGS sequence"/>
</dbReference>
<feature type="transmembrane region" description="Helical" evidence="9">
    <location>
        <begin position="184"/>
        <end position="201"/>
    </location>
</feature>
<evidence type="ECO:0000313" key="13">
    <source>
        <dbReference type="Proteomes" id="UP000286050"/>
    </source>
</evidence>
<dbReference type="InterPro" id="IPR047817">
    <property type="entry name" value="ABC2_TM_bact-type"/>
</dbReference>
<feature type="transmembrane region" description="Helical" evidence="9">
    <location>
        <begin position="150"/>
        <end position="177"/>
    </location>
</feature>
<feature type="transmembrane region" description="Helical" evidence="9">
    <location>
        <begin position="121"/>
        <end position="144"/>
    </location>
</feature>
<gene>
    <name evidence="12" type="ORF">DW787_02620</name>
    <name evidence="11" type="ORF">KHY67_07860</name>
</gene>
<evidence type="ECO:0000256" key="3">
    <source>
        <dbReference type="ARBA" id="ARBA00022448"/>
    </source>
</evidence>
<evidence type="ECO:0000259" key="10">
    <source>
        <dbReference type="PROSITE" id="PS51012"/>
    </source>
</evidence>
<organism evidence="12 13">
    <name type="scientific">Collinsella intestinalis</name>
    <dbReference type="NCBI Taxonomy" id="147207"/>
    <lineage>
        <taxon>Bacteria</taxon>
        <taxon>Bacillati</taxon>
        <taxon>Actinomycetota</taxon>
        <taxon>Coriobacteriia</taxon>
        <taxon>Coriobacteriales</taxon>
        <taxon>Coriobacteriaceae</taxon>
        <taxon>Collinsella</taxon>
    </lineage>
</organism>
<evidence type="ECO:0000256" key="4">
    <source>
        <dbReference type="ARBA" id="ARBA00022475"/>
    </source>
</evidence>
<dbReference type="GO" id="GO:0015920">
    <property type="term" value="P:lipopolysaccharide transport"/>
    <property type="evidence" value="ECO:0007669"/>
    <property type="project" value="TreeGrafter"/>
</dbReference>
<dbReference type="EMBL" id="QSJI01000002">
    <property type="protein sequence ID" value="RHD56464.1"/>
    <property type="molecule type" value="Genomic_DNA"/>
</dbReference>
<proteinExistence type="inferred from homology"/>
<evidence type="ECO:0000256" key="1">
    <source>
        <dbReference type="ARBA" id="ARBA00004429"/>
    </source>
</evidence>